<dbReference type="InterPro" id="IPR053714">
    <property type="entry name" value="Iso_Racemase_Enz_sf"/>
</dbReference>
<evidence type="ECO:0000313" key="3">
    <source>
        <dbReference type="EMBL" id="KAK7520736.1"/>
    </source>
</evidence>
<dbReference type="Gene3D" id="3.40.50.12500">
    <property type="match status" value="2"/>
</dbReference>
<organism evidence="3 4">
    <name type="scientific">Phyllosticta citriasiana</name>
    <dbReference type="NCBI Taxonomy" id="595635"/>
    <lineage>
        <taxon>Eukaryota</taxon>
        <taxon>Fungi</taxon>
        <taxon>Dikarya</taxon>
        <taxon>Ascomycota</taxon>
        <taxon>Pezizomycotina</taxon>
        <taxon>Dothideomycetes</taxon>
        <taxon>Dothideomycetes incertae sedis</taxon>
        <taxon>Botryosphaeriales</taxon>
        <taxon>Phyllostictaceae</taxon>
        <taxon>Phyllosticta</taxon>
    </lineage>
</organism>
<dbReference type="InterPro" id="IPR015942">
    <property type="entry name" value="Asp/Glu/hydantoin_racemase"/>
</dbReference>
<evidence type="ECO:0000256" key="2">
    <source>
        <dbReference type="SAM" id="MobiDB-lite"/>
    </source>
</evidence>
<feature type="region of interest" description="Disordered" evidence="2">
    <location>
        <begin position="187"/>
        <end position="207"/>
    </location>
</feature>
<evidence type="ECO:0000313" key="4">
    <source>
        <dbReference type="Proteomes" id="UP001363622"/>
    </source>
</evidence>
<dbReference type="InterPro" id="IPR052186">
    <property type="entry name" value="Hydantoin_racemase-like"/>
</dbReference>
<comment type="caution">
    <text evidence="3">The sequence shown here is derived from an EMBL/GenBank/DDBJ whole genome shotgun (WGS) entry which is preliminary data.</text>
</comment>
<accession>A0ABR1KTA1</accession>
<evidence type="ECO:0000256" key="1">
    <source>
        <dbReference type="ARBA" id="ARBA00038414"/>
    </source>
</evidence>
<reference evidence="3 4" key="1">
    <citation type="submission" date="2024-04" db="EMBL/GenBank/DDBJ databases">
        <title>Phyllosticta paracitricarpa is synonymous to the EU quarantine fungus P. citricarpa based on phylogenomic analyses.</title>
        <authorList>
            <consortium name="Lawrence Berkeley National Laboratory"/>
            <person name="Van Ingen-Buijs V.A."/>
            <person name="Van Westerhoven A.C."/>
            <person name="Haridas S."/>
            <person name="Skiadas P."/>
            <person name="Martin F."/>
            <person name="Groenewald J.Z."/>
            <person name="Crous P.W."/>
            <person name="Seidl M.F."/>
        </authorList>
    </citation>
    <scope>NUCLEOTIDE SEQUENCE [LARGE SCALE GENOMIC DNA]</scope>
    <source>
        <strain evidence="3 4">CBS 123371</strain>
    </source>
</reference>
<dbReference type="PANTHER" id="PTHR28047:SF5">
    <property type="entry name" value="PROTEIN DCG1"/>
    <property type="match status" value="1"/>
</dbReference>
<sequence>MLKVSRFRGEINRRFEQPQSPHRHTCVDAMAPTASRSTPRSILIINPNSTELMTRALESVVKAMGYPDTLHTFFTGPPNSPSSINDLPTITASASACLPHLRPLLPTHSAFLVACYSPHPLVPQLKSDPLLLSSSPSAPKPVVGIMEASVSAALLTLAPGERFGIVSTGKAWETLLGRGVREFLGTCPTAEDDEQPKGEEDDDNHATIDGETEDARFAGVTTTGLHATELHTTPRDVVESRVKEAVKKLLARGRVAAVCLGCAGMAGMDAWVREACVEALGEEQGGRVRIVDGVKAAVAAIEGALRMGV</sequence>
<dbReference type="Pfam" id="PF01177">
    <property type="entry name" value="Asp_Glu_race"/>
    <property type="match status" value="2"/>
</dbReference>
<comment type="similarity">
    <text evidence="1">Belongs to the HyuE racemase family.</text>
</comment>
<protein>
    <submittedName>
        <fullName evidence="3">Asp/Glu/hydantoin racemase</fullName>
    </submittedName>
</protein>
<proteinExistence type="inferred from homology"/>
<dbReference type="EMBL" id="JBBPHU010000003">
    <property type="protein sequence ID" value="KAK7520736.1"/>
    <property type="molecule type" value="Genomic_DNA"/>
</dbReference>
<dbReference type="Proteomes" id="UP001363622">
    <property type="component" value="Unassembled WGS sequence"/>
</dbReference>
<gene>
    <name evidence="3" type="ORF">IWZ03DRAFT_373739</name>
</gene>
<keyword evidence="4" id="KW-1185">Reference proteome</keyword>
<dbReference type="PANTHER" id="PTHR28047">
    <property type="entry name" value="PROTEIN DCG1"/>
    <property type="match status" value="1"/>
</dbReference>
<name>A0ABR1KTA1_9PEZI</name>
<feature type="compositionally biased region" description="Acidic residues" evidence="2">
    <location>
        <begin position="190"/>
        <end position="203"/>
    </location>
</feature>